<evidence type="ECO:0000313" key="2">
    <source>
        <dbReference type="Proteomes" id="UP000324015"/>
    </source>
</evidence>
<dbReference type="Proteomes" id="UP000324015">
    <property type="component" value="Chromosome"/>
</dbReference>
<dbReference type="SUPFAM" id="SSF52540">
    <property type="entry name" value="P-loop containing nucleoside triphosphate hydrolases"/>
    <property type="match status" value="1"/>
</dbReference>
<dbReference type="EMBL" id="CP029191">
    <property type="protein sequence ID" value="QES45236.1"/>
    <property type="molecule type" value="Genomic_DNA"/>
</dbReference>
<dbReference type="AlphaFoldDB" id="A0A5P2CQR0"/>
<organism evidence="1 2">
    <name type="scientific">Streptomyces venezuelae</name>
    <dbReference type="NCBI Taxonomy" id="54571"/>
    <lineage>
        <taxon>Bacteria</taxon>
        <taxon>Bacillati</taxon>
        <taxon>Actinomycetota</taxon>
        <taxon>Actinomycetes</taxon>
        <taxon>Kitasatosporales</taxon>
        <taxon>Streptomycetaceae</taxon>
        <taxon>Streptomyces</taxon>
    </lineage>
</organism>
<reference evidence="1 2" key="1">
    <citation type="submission" date="2018-05" db="EMBL/GenBank/DDBJ databases">
        <title>Streptomyces venezuelae.</title>
        <authorList>
            <person name="Kim W."/>
            <person name="Lee N."/>
            <person name="Cho B.-K."/>
        </authorList>
    </citation>
    <scope>NUCLEOTIDE SEQUENCE [LARGE SCALE GENOMIC DNA]</scope>
    <source>
        <strain evidence="1 2">ATCC 14585</strain>
    </source>
</reference>
<name>A0A5P2CQR0_STRVZ</name>
<dbReference type="Pfam" id="PF13481">
    <property type="entry name" value="AAA_25"/>
    <property type="match status" value="1"/>
</dbReference>
<sequence length="449" mass="49052">MPVTETGDQNGHVPALQGIDFYTLAAVFRELDPEAQRIVLLGLNRGQADEFARIASGTDLLRHLPDPERERRIAGEIANREDMEEAARRFLEKQKRLLTSPDGMAALAQEFGADVLTSGQLDDIPEPEPIIDGYLDKGSLVRIFGPPKSLKSFIALSMACAVASGLRWFGFRTEPARVLYVVAEGVRGTRKRVRAWEQEHGRQTEVRFYPRAVQIGDPDQQRRLIAYARTYGFEFVIFDTQARCTVGVKENDNTEMGVIIAALDALKDVTGACVMLVHHSGTEGGRGRGATAWDGAVDAEFEVRRDEGSMRVALVTRFQKDVAEAVDLLLEGHQVGDSLVFRLRGDAAPVAVEVIVTGKQAMVLRAISEYGEVGVSVTGIATALGLGAAERGKCGTHVSALLKKELIKKITGSARYEITYAGRQQLDALSRAAVADRPGHVQDMIEEPE</sequence>
<protein>
    <recommendedName>
        <fullName evidence="3">AAA family ATPase</fullName>
    </recommendedName>
</protein>
<dbReference type="Gene3D" id="3.40.50.300">
    <property type="entry name" value="P-loop containing nucleotide triphosphate hydrolases"/>
    <property type="match status" value="1"/>
</dbReference>
<evidence type="ECO:0000313" key="1">
    <source>
        <dbReference type="EMBL" id="QES45236.1"/>
    </source>
</evidence>
<dbReference type="InterPro" id="IPR027417">
    <property type="entry name" value="P-loop_NTPase"/>
</dbReference>
<gene>
    <name evidence="1" type="ORF">DEJ49_33395</name>
</gene>
<accession>A0A5P2CQR0</accession>
<proteinExistence type="predicted"/>
<evidence type="ECO:0008006" key="3">
    <source>
        <dbReference type="Google" id="ProtNLM"/>
    </source>
</evidence>